<reference evidence="2 3" key="1">
    <citation type="submission" date="2016-10" db="EMBL/GenBank/DDBJ databases">
        <authorList>
            <person name="de Groot N.N."/>
        </authorList>
    </citation>
    <scope>NUCLEOTIDE SEQUENCE [LARGE SCALE GENOMIC DNA]</scope>
    <source>
        <strain evidence="2 3">CGMCC 1.7031</strain>
    </source>
</reference>
<evidence type="ECO:0008006" key="4">
    <source>
        <dbReference type="Google" id="ProtNLM"/>
    </source>
</evidence>
<dbReference type="EMBL" id="FMVF01000010">
    <property type="protein sequence ID" value="SCY75876.1"/>
    <property type="molecule type" value="Genomic_DNA"/>
</dbReference>
<evidence type="ECO:0000313" key="3">
    <source>
        <dbReference type="Proteomes" id="UP000199354"/>
    </source>
</evidence>
<dbReference type="GO" id="GO:0016020">
    <property type="term" value="C:membrane"/>
    <property type="evidence" value="ECO:0007669"/>
    <property type="project" value="InterPro"/>
</dbReference>
<dbReference type="InterPro" id="IPR034804">
    <property type="entry name" value="SQR/QFR_C/D"/>
</dbReference>
<feature type="transmembrane region" description="Helical" evidence="1">
    <location>
        <begin position="12"/>
        <end position="38"/>
    </location>
</feature>
<feature type="transmembrane region" description="Helical" evidence="1">
    <location>
        <begin position="50"/>
        <end position="70"/>
    </location>
</feature>
<keyword evidence="1" id="KW-0472">Membrane</keyword>
<proteinExistence type="predicted"/>
<dbReference type="AlphaFoldDB" id="A0A1G5IIF6"/>
<keyword evidence="3" id="KW-1185">Reference proteome</keyword>
<evidence type="ECO:0000313" key="2">
    <source>
        <dbReference type="EMBL" id="SCY75876.1"/>
    </source>
</evidence>
<dbReference type="OrthoDB" id="8114024at2"/>
<dbReference type="RefSeq" id="WP_091143701.1">
    <property type="nucleotide sequence ID" value="NZ_FMVF01000010.1"/>
</dbReference>
<feature type="transmembrane region" description="Helical" evidence="1">
    <location>
        <begin position="90"/>
        <end position="110"/>
    </location>
</feature>
<dbReference type="SUPFAM" id="SSF81343">
    <property type="entry name" value="Fumarate reductase respiratory complex transmembrane subunits"/>
    <property type="match status" value="1"/>
</dbReference>
<sequence length="205" mass="22643">MDTKKLHYFSGVAIAIFVGFHLLNHLYSLCGANAHIALMDDLRVVYRNRIVETLLLLAVAIQIISGIKLAAEKRKSASGFFEKLQIWTGLYLALFLVIHVSSVLMGRLALHLDTNFYFGVAGLNTFPLSLFFFPYYGLAVLSFFGHVAAIHAKKMNRNIVGIRPINQSFIIVGLGILSTLVMFYGLTNGFKGVTIPKAYGVLTGQ</sequence>
<organism evidence="2 3">
    <name type="scientific">Flavobacterium caeni</name>
    <dbReference type="NCBI Taxonomy" id="490189"/>
    <lineage>
        <taxon>Bacteria</taxon>
        <taxon>Pseudomonadati</taxon>
        <taxon>Bacteroidota</taxon>
        <taxon>Flavobacteriia</taxon>
        <taxon>Flavobacteriales</taxon>
        <taxon>Flavobacteriaceae</taxon>
        <taxon>Flavobacterium</taxon>
    </lineage>
</organism>
<accession>A0A1G5IIF6</accession>
<evidence type="ECO:0000256" key="1">
    <source>
        <dbReference type="SAM" id="Phobius"/>
    </source>
</evidence>
<dbReference type="STRING" id="490189.SAMN02927903_02269"/>
<keyword evidence="1" id="KW-1133">Transmembrane helix</keyword>
<gene>
    <name evidence="2" type="ORF">SAMN02927903_02269</name>
</gene>
<dbReference type="Proteomes" id="UP000199354">
    <property type="component" value="Unassembled WGS sequence"/>
</dbReference>
<protein>
    <recommendedName>
        <fullName evidence="4">Succinate dehydrogenase / fumarate reductase cytochrome b subunit</fullName>
    </recommendedName>
</protein>
<keyword evidence="1" id="KW-0812">Transmembrane</keyword>
<feature type="transmembrane region" description="Helical" evidence="1">
    <location>
        <begin position="169"/>
        <end position="187"/>
    </location>
</feature>
<name>A0A1G5IIF6_9FLAO</name>
<feature type="transmembrane region" description="Helical" evidence="1">
    <location>
        <begin position="130"/>
        <end position="149"/>
    </location>
</feature>